<protein>
    <submittedName>
        <fullName evidence="6">Creatinine amidohydrolase</fullName>
    </submittedName>
</protein>
<dbReference type="PATRIC" id="fig|571913.6.peg.1981"/>
<dbReference type="PANTHER" id="PTHR35005:SF1">
    <property type="entry name" value="2-AMINO-5-FORMYLAMINO-6-RIBOSYLAMINOPYRIMIDIN-4(3H)-ONE 5'-MONOPHOSPHATE DEFORMYLASE"/>
    <property type="match status" value="1"/>
</dbReference>
<keyword evidence="4" id="KW-0862">Zinc</keyword>
<evidence type="ECO:0000256" key="4">
    <source>
        <dbReference type="ARBA" id="ARBA00022833"/>
    </source>
</evidence>
<keyword evidence="3 6" id="KW-0378">Hydrolase</keyword>
<evidence type="ECO:0000313" key="6">
    <source>
        <dbReference type="EMBL" id="AKU16067.1"/>
    </source>
</evidence>
<evidence type="ECO:0000256" key="2">
    <source>
        <dbReference type="ARBA" id="ARBA00022723"/>
    </source>
</evidence>
<dbReference type="PANTHER" id="PTHR35005">
    <property type="entry name" value="3-DEHYDRO-SCYLLO-INOSOSE HYDROLASE"/>
    <property type="match status" value="1"/>
</dbReference>
<dbReference type="OrthoDB" id="9801445at2"/>
<dbReference type="Gene3D" id="3.40.50.10310">
    <property type="entry name" value="Creatininase"/>
    <property type="match status" value="1"/>
</dbReference>
<comment type="similarity">
    <text evidence="5">Belongs to the creatininase superfamily.</text>
</comment>
<dbReference type="InterPro" id="IPR003785">
    <property type="entry name" value="Creatininase/forma_Hydrolase"/>
</dbReference>
<dbReference type="EMBL" id="CP011112">
    <property type="protein sequence ID" value="AKU16067.1"/>
    <property type="molecule type" value="Genomic_DNA"/>
</dbReference>
<evidence type="ECO:0000256" key="3">
    <source>
        <dbReference type="ARBA" id="ARBA00022801"/>
    </source>
</evidence>
<evidence type="ECO:0000256" key="5">
    <source>
        <dbReference type="ARBA" id="ARBA00024029"/>
    </source>
</evidence>
<organism evidence="6 7">
    <name type="scientific">Luteipulveratus mongoliensis</name>
    <dbReference type="NCBI Taxonomy" id="571913"/>
    <lineage>
        <taxon>Bacteria</taxon>
        <taxon>Bacillati</taxon>
        <taxon>Actinomycetota</taxon>
        <taxon>Actinomycetes</taxon>
        <taxon>Micrococcales</taxon>
        <taxon>Dermacoccaceae</taxon>
        <taxon>Luteipulveratus</taxon>
    </lineage>
</organism>
<dbReference type="InterPro" id="IPR024087">
    <property type="entry name" value="Creatininase-like_sf"/>
</dbReference>
<evidence type="ECO:0000256" key="1">
    <source>
        <dbReference type="ARBA" id="ARBA00001947"/>
    </source>
</evidence>
<dbReference type="GO" id="GO:0009231">
    <property type="term" value="P:riboflavin biosynthetic process"/>
    <property type="evidence" value="ECO:0007669"/>
    <property type="project" value="TreeGrafter"/>
</dbReference>
<accession>A0A0K1JH70</accession>
<gene>
    <name evidence="6" type="ORF">VV02_09695</name>
</gene>
<dbReference type="STRING" id="571913.VV02_09695"/>
<reference evidence="6 7" key="1">
    <citation type="submission" date="2015-03" db="EMBL/GenBank/DDBJ databases">
        <title>Luteipulveratus halotolerans sp. nov., a novel actinobacterium (Dermacoccaceae) from Sarawak, Malaysia.</title>
        <authorList>
            <person name="Juboi H."/>
            <person name="Basik A."/>
            <person name="Shamsul S.S."/>
            <person name="Arnold P."/>
            <person name="Schmitt E.K."/>
            <person name="Sanglier J.-J."/>
            <person name="Yeo T."/>
        </authorList>
    </citation>
    <scope>NUCLEOTIDE SEQUENCE [LARGE SCALE GENOMIC DNA]</scope>
    <source>
        <strain evidence="6 7">MN07-A0370</strain>
    </source>
</reference>
<dbReference type="Pfam" id="PF02633">
    <property type="entry name" value="Creatininase"/>
    <property type="match status" value="1"/>
</dbReference>
<keyword evidence="2" id="KW-0479">Metal-binding</keyword>
<evidence type="ECO:0000313" key="7">
    <source>
        <dbReference type="Proteomes" id="UP000066480"/>
    </source>
</evidence>
<dbReference type="RefSeq" id="WP_052591241.1">
    <property type="nucleotide sequence ID" value="NZ_CP011112.1"/>
</dbReference>
<dbReference type="GO" id="GO:0046872">
    <property type="term" value="F:metal ion binding"/>
    <property type="evidence" value="ECO:0007669"/>
    <property type="project" value="UniProtKB-KW"/>
</dbReference>
<keyword evidence="7" id="KW-1185">Reference proteome</keyword>
<proteinExistence type="inferred from homology"/>
<comment type="cofactor">
    <cofactor evidence="1">
        <name>Zn(2+)</name>
        <dbReference type="ChEBI" id="CHEBI:29105"/>
    </cofactor>
</comment>
<dbReference type="Proteomes" id="UP000066480">
    <property type="component" value="Chromosome"/>
</dbReference>
<name>A0A0K1JH70_9MICO</name>
<dbReference type="GO" id="GO:0016811">
    <property type="term" value="F:hydrolase activity, acting on carbon-nitrogen (but not peptide) bonds, in linear amides"/>
    <property type="evidence" value="ECO:0007669"/>
    <property type="project" value="TreeGrafter"/>
</dbReference>
<dbReference type="AlphaFoldDB" id="A0A0K1JH70"/>
<sequence length="254" mass="27179">MTTHRMGEMTTLEIADTVPSQPIVLLPAGAFEQHGPGLPMATDLIRAERVCAQVADLAGGRALIGPSIPVGVSPHHLAFAGTMSLSTTTFAAVVRDYLLSLHRHGFRRVLVVTGHGGNNAALTTVAQDLLVELPDLELAWTPLTTLARTEVAALDPSEVHGHSGEAETAQMLTLAPELVRTDLLEPGTTTLDQFDPVSRVARTHGQPTLTLPYDRLSKNGVLGDPRRVTPEDGEAIVQAIVQRITTFIQDWDTA</sequence>
<dbReference type="SUPFAM" id="SSF102215">
    <property type="entry name" value="Creatininase"/>
    <property type="match status" value="1"/>
</dbReference>
<dbReference type="KEGG" id="lmoi:VV02_09695"/>